<name>A0AAN7YUP6_9MYCE</name>
<dbReference type="InterPro" id="IPR000742">
    <property type="entry name" value="EGF"/>
</dbReference>
<feature type="domain" description="EGF-like" evidence="4">
    <location>
        <begin position="286"/>
        <end position="320"/>
    </location>
</feature>
<keyword evidence="2" id="KW-1133">Transmembrane helix</keyword>
<dbReference type="PROSITE" id="PS50026">
    <property type="entry name" value="EGF_3"/>
    <property type="match status" value="1"/>
</dbReference>
<dbReference type="InterPro" id="IPR009011">
    <property type="entry name" value="Man6P_isomerase_rcpt-bd_dom_sf"/>
</dbReference>
<dbReference type="PANTHER" id="PTHR24032">
    <property type="entry name" value="EGF-LIKE DOMAIN-CONTAINING PROTEIN-RELATED-RELATED"/>
    <property type="match status" value="1"/>
</dbReference>
<sequence>MKKFFFLIFILLLFKIKFSKSEEFCIYNNTQYGGIYNLTKILQPQNSPYSKSFSSGVGTYSLTFNFCKVPVPVCGERACVNTAKAGSLTINETVSFGVNKLNIGYVTEKLGFTDCLAGGNYRHTNFYLTCDPNVDFTIDSVVENPTCTYNTYINSKVICRECLYDCSNHGICDPYSSNCSCDSQTQGVGCEISKLFISSSDSVPEETGGLVNIYGYFGNMTNNATVLIGDKLCKNLTVASGSGGSGSVIWNKIQCRIGAGSGVKNITFQDNDLKTIGISSFKYTPKLYQCLNNCSVDQGKCDTSTGTCECFKGYSGPDCSGQLNSNNNTETSVNNNGSSIISNQNATYSINIYSLVEFDINGSILNEFILYNRWNNSNSLNNSTNNNNNTITHYYNQFIYDKNCTVQYSIEEIKNKEKQYSFAGINFKLDPNSIKITVSISNYKYQSNLNFLQLRVLSNVNGNGTELNSCNSPTTEINTNGINNELSSNVITISKDDKIFYGRFLPNMLSDNRISYLSTSIINKNFTSLMIGLNLPHCINECIIDPDFSVLVSTVNNNDQCESSSSREWFLYVVIIVPIVGTSLIIILLSIIYKRYRTNLKIAAAALKPAKLNNF</sequence>
<gene>
    <name evidence="5" type="ORF">RB653_007478</name>
</gene>
<feature type="signal peptide" evidence="3">
    <location>
        <begin position="1"/>
        <end position="21"/>
    </location>
</feature>
<feature type="disulfide bond" evidence="1">
    <location>
        <begin position="310"/>
        <end position="319"/>
    </location>
</feature>
<evidence type="ECO:0000313" key="6">
    <source>
        <dbReference type="Proteomes" id="UP001344447"/>
    </source>
</evidence>
<keyword evidence="2" id="KW-0472">Membrane</keyword>
<evidence type="ECO:0000313" key="5">
    <source>
        <dbReference type="EMBL" id="KAK5576337.1"/>
    </source>
</evidence>
<dbReference type="Pfam" id="PF22933">
    <property type="entry name" value="ComC_SSD"/>
    <property type="match status" value="1"/>
</dbReference>
<dbReference type="PROSITE" id="PS01186">
    <property type="entry name" value="EGF_2"/>
    <property type="match status" value="1"/>
</dbReference>
<dbReference type="PANTHER" id="PTHR24032:SF17">
    <property type="entry name" value="EGF-LIKE DOMAIN-CONTAINING PROTEIN"/>
    <property type="match status" value="1"/>
</dbReference>
<dbReference type="PROSITE" id="PS00022">
    <property type="entry name" value="EGF_1"/>
    <property type="match status" value="2"/>
</dbReference>
<dbReference type="InterPro" id="IPR054484">
    <property type="entry name" value="ComC_SSD"/>
</dbReference>
<proteinExistence type="predicted"/>
<dbReference type="AlphaFoldDB" id="A0AAN7YUP6"/>
<keyword evidence="3" id="KW-0732">Signal</keyword>
<dbReference type="SMART" id="SM00181">
    <property type="entry name" value="EGF"/>
    <property type="match status" value="2"/>
</dbReference>
<accession>A0AAN7YUP6</accession>
<evidence type="ECO:0000256" key="1">
    <source>
        <dbReference type="PROSITE-ProRule" id="PRU00076"/>
    </source>
</evidence>
<evidence type="ECO:0000256" key="3">
    <source>
        <dbReference type="SAM" id="SignalP"/>
    </source>
</evidence>
<feature type="transmembrane region" description="Helical" evidence="2">
    <location>
        <begin position="569"/>
        <end position="593"/>
    </location>
</feature>
<dbReference type="InterPro" id="IPR053331">
    <property type="entry name" value="EGF-like_comC"/>
</dbReference>
<keyword evidence="1" id="KW-0245">EGF-like domain</keyword>
<dbReference type="SUPFAM" id="SSF50911">
    <property type="entry name" value="Mannose 6-phosphate receptor domain"/>
    <property type="match status" value="1"/>
</dbReference>
<reference evidence="5 6" key="1">
    <citation type="submission" date="2023-11" db="EMBL/GenBank/DDBJ databases">
        <title>Dfirmibasis_genome.</title>
        <authorList>
            <person name="Edelbroek B."/>
            <person name="Kjellin J."/>
            <person name="Jerlstrom-Hultqvist J."/>
            <person name="Soderbom F."/>
        </authorList>
    </citation>
    <scope>NUCLEOTIDE SEQUENCE [LARGE SCALE GENOMIC DNA]</scope>
    <source>
        <strain evidence="5 6">TNS-C-14</strain>
    </source>
</reference>
<keyword evidence="6" id="KW-1185">Reference proteome</keyword>
<evidence type="ECO:0000259" key="4">
    <source>
        <dbReference type="PROSITE" id="PS50026"/>
    </source>
</evidence>
<protein>
    <recommendedName>
        <fullName evidence="4">EGF-like domain-containing protein</fullName>
    </recommendedName>
</protein>
<organism evidence="5 6">
    <name type="scientific">Dictyostelium firmibasis</name>
    <dbReference type="NCBI Taxonomy" id="79012"/>
    <lineage>
        <taxon>Eukaryota</taxon>
        <taxon>Amoebozoa</taxon>
        <taxon>Evosea</taxon>
        <taxon>Eumycetozoa</taxon>
        <taxon>Dictyostelia</taxon>
        <taxon>Dictyosteliales</taxon>
        <taxon>Dictyosteliaceae</taxon>
        <taxon>Dictyostelium</taxon>
    </lineage>
</organism>
<dbReference type="Proteomes" id="UP001344447">
    <property type="component" value="Unassembled WGS sequence"/>
</dbReference>
<feature type="chain" id="PRO_5042990629" description="EGF-like domain-containing protein" evidence="3">
    <location>
        <begin position="22"/>
        <end position="615"/>
    </location>
</feature>
<keyword evidence="2" id="KW-0812">Transmembrane</keyword>
<comment type="caution">
    <text evidence="5">The sequence shown here is derived from an EMBL/GenBank/DDBJ whole genome shotgun (WGS) entry which is preliminary data.</text>
</comment>
<keyword evidence="1" id="KW-1015">Disulfide bond</keyword>
<dbReference type="EMBL" id="JAVFKY010000005">
    <property type="protein sequence ID" value="KAK5576337.1"/>
    <property type="molecule type" value="Genomic_DNA"/>
</dbReference>
<evidence type="ECO:0000256" key="2">
    <source>
        <dbReference type="SAM" id="Phobius"/>
    </source>
</evidence>
<comment type="caution">
    <text evidence="1">Lacks conserved residue(s) required for the propagation of feature annotation.</text>
</comment>